<keyword evidence="2" id="KW-0378">Hydrolase</keyword>
<dbReference type="PANTHER" id="PTHR46825:SF9">
    <property type="entry name" value="BETA-LACTAMASE-RELATED DOMAIN-CONTAINING PROTEIN"/>
    <property type="match status" value="1"/>
</dbReference>
<dbReference type="PROSITE" id="PS51257">
    <property type="entry name" value="PROKAR_LIPOPROTEIN"/>
    <property type="match status" value="1"/>
</dbReference>
<evidence type="ECO:0000259" key="1">
    <source>
        <dbReference type="Pfam" id="PF00144"/>
    </source>
</evidence>
<sequence length="381" mass="42469">MKNLKTKLMLACFVGISIVSCSRDDDGIQTAQVATDNPLTTEVDNSIHQNFLSYIENTKRIGLSIAVLDGNNTTYYNYGETHKGSNSLPTQNSLYEVGSITKTLTAAVITRLMLDNNIPEDMPISNLLPPEIEELSYQGEVVTLKHLLNHTSGLPSVPGDILSYGDLSNPYANYDFSRLTNYLNNFQLDRVPGSQYEYSNIGFALLGIIVAYQTDTNIIEFMSSITEGVIGMQNTEMELHGIVNTNENVVGAYKSNGNEGYYWTWNIWESAGGLYSDLIDMTKYARVHFNSYNDNLDLKEVLDTNKIETYSDESVTVGRSWHIKRSNGNEVFWHTGGTGGFTTIVFIEPQQEKAIIVLANNSDVEQELLPVCASFFGQFLD</sequence>
<dbReference type="GO" id="GO:0016787">
    <property type="term" value="F:hydrolase activity"/>
    <property type="evidence" value="ECO:0007669"/>
    <property type="project" value="UniProtKB-KW"/>
</dbReference>
<dbReference type="InterPro" id="IPR001466">
    <property type="entry name" value="Beta-lactam-related"/>
</dbReference>
<feature type="domain" description="Beta-lactamase-related" evidence="1">
    <location>
        <begin position="54"/>
        <end position="363"/>
    </location>
</feature>
<organism evidence="2 3">
    <name type="scientific">Gelatiniphilus marinus</name>
    <dbReference type="NCBI Taxonomy" id="1759464"/>
    <lineage>
        <taxon>Bacteria</taxon>
        <taxon>Pseudomonadati</taxon>
        <taxon>Bacteroidota</taxon>
        <taxon>Flavobacteriia</taxon>
        <taxon>Flavobacteriales</taxon>
        <taxon>Flavobacteriaceae</taxon>
        <taxon>Gelatiniphilus</taxon>
    </lineage>
</organism>
<dbReference type="RefSeq" id="WP_388017105.1">
    <property type="nucleotide sequence ID" value="NZ_JBHUDT010000002.1"/>
</dbReference>
<evidence type="ECO:0000313" key="2">
    <source>
        <dbReference type="EMBL" id="MFD2535162.1"/>
    </source>
</evidence>
<proteinExistence type="predicted"/>
<reference evidence="3" key="1">
    <citation type="journal article" date="2019" name="Int. J. Syst. Evol. Microbiol.">
        <title>The Global Catalogue of Microorganisms (GCM) 10K type strain sequencing project: providing services to taxonomists for standard genome sequencing and annotation.</title>
        <authorList>
            <consortium name="The Broad Institute Genomics Platform"/>
            <consortium name="The Broad Institute Genome Sequencing Center for Infectious Disease"/>
            <person name="Wu L."/>
            <person name="Ma J."/>
        </authorList>
    </citation>
    <scope>NUCLEOTIDE SEQUENCE [LARGE SCALE GENOMIC DNA]</scope>
    <source>
        <strain evidence="3">KCTC 42903</strain>
    </source>
</reference>
<dbReference type="InterPro" id="IPR012338">
    <property type="entry name" value="Beta-lactam/transpept-like"/>
</dbReference>
<name>A0ABW5JSZ6_9FLAO</name>
<dbReference type="EMBL" id="JBHULK010000002">
    <property type="protein sequence ID" value="MFD2535162.1"/>
    <property type="molecule type" value="Genomic_DNA"/>
</dbReference>
<comment type="caution">
    <text evidence="2">The sequence shown here is derived from an EMBL/GenBank/DDBJ whole genome shotgun (WGS) entry which is preliminary data.</text>
</comment>
<accession>A0ABW5JSZ6</accession>
<dbReference type="Proteomes" id="UP001597441">
    <property type="component" value="Unassembled WGS sequence"/>
</dbReference>
<dbReference type="Pfam" id="PF00144">
    <property type="entry name" value="Beta-lactamase"/>
    <property type="match status" value="1"/>
</dbReference>
<keyword evidence="3" id="KW-1185">Reference proteome</keyword>
<dbReference type="EC" id="3.-.-.-" evidence="2"/>
<dbReference type="InterPro" id="IPR050491">
    <property type="entry name" value="AmpC-like"/>
</dbReference>
<dbReference type="Gene3D" id="3.40.710.10">
    <property type="entry name" value="DD-peptidase/beta-lactamase superfamily"/>
    <property type="match status" value="1"/>
</dbReference>
<dbReference type="PANTHER" id="PTHR46825">
    <property type="entry name" value="D-ALANYL-D-ALANINE-CARBOXYPEPTIDASE/ENDOPEPTIDASE AMPH"/>
    <property type="match status" value="1"/>
</dbReference>
<gene>
    <name evidence="2" type="ORF">ACFSQS_08620</name>
</gene>
<dbReference type="SUPFAM" id="SSF56601">
    <property type="entry name" value="beta-lactamase/transpeptidase-like"/>
    <property type="match status" value="1"/>
</dbReference>
<evidence type="ECO:0000313" key="3">
    <source>
        <dbReference type="Proteomes" id="UP001597441"/>
    </source>
</evidence>
<protein>
    <submittedName>
        <fullName evidence="2">Serine hydrolase domain-containing protein</fullName>
        <ecNumber evidence="2">3.-.-.-</ecNumber>
    </submittedName>
</protein>